<reference evidence="2" key="1">
    <citation type="journal article" date="2019" name="Int. J. Syst. Evol. Microbiol.">
        <title>The Global Catalogue of Microorganisms (GCM) 10K type strain sequencing project: providing services to taxonomists for standard genome sequencing and annotation.</title>
        <authorList>
            <consortium name="The Broad Institute Genomics Platform"/>
            <consortium name="The Broad Institute Genome Sequencing Center for Infectious Disease"/>
            <person name="Wu L."/>
            <person name="Ma J."/>
        </authorList>
    </citation>
    <scope>NUCLEOTIDE SEQUENCE [LARGE SCALE GENOMIC DNA]</scope>
    <source>
        <strain evidence="2">CCUG 63369</strain>
    </source>
</reference>
<gene>
    <name evidence="1" type="ORF">ACFQZU_09450</name>
</gene>
<sequence>MPARRCSAGRRRHPGRVRHLDAYYPADSSDGTEVDHDAVFSTRVRHAYPFAADLRTGAVSPLPLHSVEDAGIRLRVRLAPGPRR</sequence>
<evidence type="ECO:0000313" key="1">
    <source>
        <dbReference type="EMBL" id="MFD0801542.1"/>
    </source>
</evidence>
<keyword evidence="2" id="KW-1185">Reference proteome</keyword>
<organism evidence="1 2">
    <name type="scientific">Streptomonospora algeriensis</name>
    <dbReference type="NCBI Taxonomy" id="995084"/>
    <lineage>
        <taxon>Bacteria</taxon>
        <taxon>Bacillati</taxon>
        <taxon>Actinomycetota</taxon>
        <taxon>Actinomycetes</taxon>
        <taxon>Streptosporangiales</taxon>
        <taxon>Nocardiopsidaceae</taxon>
        <taxon>Streptomonospora</taxon>
    </lineage>
</organism>
<comment type="caution">
    <text evidence="1">The sequence shown here is derived from an EMBL/GenBank/DDBJ whole genome shotgun (WGS) entry which is preliminary data.</text>
</comment>
<protein>
    <submittedName>
        <fullName evidence="1">Uncharacterized protein</fullName>
    </submittedName>
</protein>
<proteinExistence type="predicted"/>
<dbReference type="Proteomes" id="UP001596956">
    <property type="component" value="Unassembled WGS sequence"/>
</dbReference>
<evidence type="ECO:0000313" key="2">
    <source>
        <dbReference type="Proteomes" id="UP001596956"/>
    </source>
</evidence>
<dbReference type="EMBL" id="JBHTHR010000243">
    <property type="protein sequence ID" value="MFD0801542.1"/>
    <property type="molecule type" value="Genomic_DNA"/>
</dbReference>
<accession>A0ABW3BDY1</accession>
<name>A0ABW3BDY1_9ACTN</name>